<evidence type="ECO:0000256" key="1">
    <source>
        <dbReference type="SAM" id="MobiDB-lite"/>
    </source>
</evidence>
<keyword evidence="3" id="KW-1185">Reference proteome</keyword>
<feature type="compositionally biased region" description="Basic and acidic residues" evidence="1">
    <location>
        <begin position="82"/>
        <end position="91"/>
    </location>
</feature>
<evidence type="ECO:0000313" key="3">
    <source>
        <dbReference type="Proteomes" id="UP000830375"/>
    </source>
</evidence>
<feature type="region of interest" description="Disordered" evidence="1">
    <location>
        <begin position="60"/>
        <end position="109"/>
    </location>
</feature>
<reference evidence="2 3" key="1">
    <citation type="submission" date="2022-01" db="EMBL/GenBank/DDBJ databases">
        <title>A high-quality chromosome-level genome assembly of rohu carp, Labeo rohita.</title>
        <authorList>
            <person name="Arick M.A. II"/>
            <person name="Hsu C.-Y."/>
            <person name="Magbanua Z."/>
            <person name="Pechanova O."/>
            <person name="Grover C."/>
            <person name="Miller E."/>
            <person name="Thrash A."/>
            <person name="Ezzel L."/>
            <person name="Alam S."/>
            <person name="Benzie J."/>
            <person name="Hamilton M."/>
            <person name="Karsi A."/>
            <person name="Lawrence M.L."/>
            <person name="Peterson D.G."/>
        </authorList>
    </citation>
    <scope>NUCLEOTIDE SEQUENCE [LARGE SCALE GENOMIC DNA]</scope>
    <source>
        <strain evidence="3">BAU-BD-2019</strain>
        <tissue evidence="2">Blood</tissue>
    </source>
</reference>
<comment type="caution">
    <text evidence="2">The sequence shown here is derived from an EMBL/GenBank/DDBJ whole genome shotgun (WGS) entry which is preliminary data.</text>
</comment>
<dbReference type="EMBL" id="JACTAM010000002">
    <property type="protein sequence ID" value="KAI2667259.1"/>
    <property type="molecule type" value="Genomic_DNA"/>
</dbReference>
<evidence type="ECO:0000313" key="2">
    <source>
        <dbReference type="EMBL" id="KAI2667259.1"/>
    </source>
</evidence>
<dbReference type="Proteomes" id="UP000830375">
    <property type="component" value="Unassembled WGS sequence"/>
</dbReference>
<feature type="compositionally biased region" description="Polar residues" evidence="1">
    <location>
        <begin position="72"/>
        <end position="81"/>
    </location>
</feature>
<gene>
    <name evidence="2" type="ORF">H4Q32_003695</name>
</gene>
<proteinExistence type="predicted"/>
<name>A0ABQ8MWP1_LABRO</name>
<protein>
    <submittedName>
        <fullName evidence="2">Amino acid transporter AVT1C</fullName>
    </submittedName>
</protein>
<organism evidence="2 3">
    <name type="scientific">Labeo rohita</name>
    <name type="common">Indian major carp</name>
    <name type="synonym">Cyprinus rohita</name>
    <dbReference type="NCBI Taxonomy" id="84645"/>
    <lineage>
        <taxon>Eukaryota</taxon>
        <taxon>Metazoa</taxon>
        <taxon>Chordata</taxon>
        <taxon>Craniata</taxon>
        <taxon>Vertebrata</taxon>
        <taxon>Euteleostomi</taxon>
        <taxon>Actinopterygii</taxon>
        <taxon>Neopterygii</taxon>
        <taxon>Teleostei</taxon>
        <taxon>Ostariophysi</taxon>
        <taxon>Cypriniformes</taxon>
        <taxon>Cyprinidae</taxon>
        <taxon>Labeoninae</taxon>
        <taxon>Labeonini</taxon>
        <taxon>Labeo</taxon>
    </lineage>
</organism>
<sequence>MAALQAYQAGLLKDLDEDKGLSPEAVEELHHRLNRLLQNGFSAPLLRWWSKSSGRQKRSLLPFRKVIPCHPKSSSNTSGPSRSEDHREDQKSTMATHAPPPSRSREQRE</sequence>
<accession>A0ABQ8MWP1</accession>